<evidence type="ECO:0000313" key="1">
    <source>
        <dbReference type="EMBL" id="CUH66971.1"/>
    </source>
</evidence>
<name>A0ABM9UII1_9RHOB</name>
<dbReference type="Proteomes" id="UP000051086">
    <property type="component" value="Unassembled WGS sequence"/>
</dbReference>
<organism evidence="1 2">
    <name type="scientific">Thalassovita autumnalis</name>
    <dbReference type="NCBI Taxonomy" id="2072972"/>
    <lineage>
        <taxon>Bacteria</taxon>
        <taxon>Pseudomonadati</taxon>
        <taxon>Pseudomonadota</taxon>
        <taxon>Alphaproteobacteria</taxon>
        <taxon>Rhodobacterales</taxon>
        <taxon>Roseobacteraceae</taxon>
        <taxon>Thalassovita</taxon>
    </lineage>
</organism>
<protein>
    <submittedName>
        <fullName evidence="1">Uncharacterized protein</fullName>
    </submittedName>
</protein>
<sequence length="251" mass="27681">MGPLQQIPHHQTVGGIILNHQNFQGIFCLFLIAQGSARSQTGLNRGRARQFQGHPEGGSITLNAVNADLAAHRFDDPFGDAQTKAGTLRLLAVAPINPHKIIEDPRHVLFCDADASVGDLKLDHRRVTPPPGVANGRDYHRALIGEFHRIADQVGQNLAQPRAIAMEPPQWAGFIQRDVIAARLCRDLHRAKDIGQHLVHIKGLRVQPHAVGFQLGNVQHVIHVIQQDLARVAQQFKVALLLFRWGVTTAE</sequence>
<evidence type="ECO:0000313" key="2">
    <source>
        <dbReference type="Proteomes" id="UP000051086"/>
    </source>
</evidence>
<gene>
    <name evidence="1" type="ORF">TL5118_01981</name>
</gene>
<comment type="caution">
    <text evidence="1">The sequence shown here is derived from an EMBL/GenBank/DDBJ whole genome shotgun (WGS) entry which is preliminary data.</text>
</comment>
<accession>A0ABM9UII1</accession>
<dbReference type="EMBL" id="CYSB01000027">
    <property type="protein sequence ID" value="CUH66971.1"/>
    <property type="molecule type" value="Genomic_DNA"/>
</dbReference>
<keyword evidence="2" id="KW-1185">Reference proteome</keyword>
<proteinExistence type="predicted"/>
<reference evidence="1 2" key="1">
    <citation type="submission" date="2015-09" db="EMBL/GenBank/DDBJ databases">
        <authorList>
            <person name="Rodrigo-Torres L."/>
            <person name="Arahal D.R."/>
        </authorList>
    </citation>
    <scope>NUCLEOTIDE SEQUENCE [LARGE SCALE GENOMIC DNA]</scope>
    <source>
        <strain evidence="1 2">CECT 5118</strain>
    </source>
</reference>